<gene>
    <name evidence="1" type="ORF">QHT84_09660</name>
</gene>
<dbReference type="Gene3D" id="3.40.50.150">
    <property type="entry name" value="Vaccinia Virus protein VP39"/>
    <property type="match status" value="1"/>
</dbReference>
<keyword evidence="2" id="KW-1185">Reference proteome</keyword>
<evidence type="ECO:0000313" key="2">
    <source>
        <dbReference type="Proteomes" id="UP001230035"/>
    </source>
</evidence>
<accession>A0ABT6XRG3</accession>
<keyword evidence="1" id="KW-0808">Transferase</keyword>
<dbReference type="InterPro" id="IPR029063">
    <property type="entry name" value="SAM-dependent_MTases_sf"/>
</dbReference>
<reference evidence="1 2" key="1">
    <citation type="submission" date="2023-05" db="EMBL/GenBank/DDBJ databases">
        <title>Flavobacterium sedimenti sp. nov., isolated from the sediment.</title>
        <authorList>
            <person name="Wu N."/>
        </authorList>
    </citation>
    <scope>NUCLEOTIDE SEQUENCE [LARGE SCALE GENOMIC DNA]</scope>
    <source>
        <strain evidence="1 2">YZ-48</strain>
    </source>
</reference>
<keyword evidence="1" id="KW-0489">Methyltransferase</keyword>
<dbReference type="Proteomes" id="UP001230035">
    <property type="component" value="Unassembled WGS sequence"/>
</dbReference>
<name>A0ABT6XRG3_9FLAO</name>
<protein>
    <submittedName>
        <fullName evidence="1">Class I SAM-dependent methyltransferase</fullName>
        <ecNumber evidence="1">2.1.-.-</ecNumber>
    </submittedName>
</protein>
<dbReference type="RefSeq" id="WP_283239353.1">
    <property type="nucleotide sequence ID" value="NZ_JASGBP010000005.1"/>
</dbReference>
<dbReference type="GO" id="GO:0032259">
    <property type="term" value="P:methylation"/>
    <property type="evidence" value="ECO:0007669"/>
    <property type="project" value="UniProtKB-KW"/>
</dbReference>
<comment type="caution">
    <text evidence="1">The sequence shown here is derived from an EMBL/GenBank/DDBJ whole genome shotgun (WGS) entry which is preliminary data.</text>
</comment>
<dbReference type="GO" id="GO:0008168">
    <property type="term" value="F:methyltransferase activity"/>
    <property type="evidence" value="ECO:0007669"/>
    <property type="project" value="UniProtKB-KW"/>
</dbReference>
<dbReference type="EMBL" id="JASGBP010000005">
    <property type="protein sequence ID" value="MDI9257678.1"/>
    <property type="molecule type" value="Genomic_DNA"/>
</dbReference>
<dbReference type="EC" id="2.1.-.-" evidence="1"/>
<proteinExistence type="predicted"/>
<dbReference type="SUPFAM" id="SSF53335">
    <property type="entry name" value="S-adenosyl-L-methionine-dependent methyltransferases"/>
    <property type="match status" value="1"/>
</dbReference>
<evidence type="ECO:0000313" key="1">
    <source>
        <dbReference type="EMBL" id="MDI9257678.1"/>
    </source>
</evidence>
<sequence length="233" mass="27148">MRKLKSSVKKRLRLLLNRLFTKSRWYNQRVFTKIYRHDLFNTRSSNDHNVSKSGSGSDLEQTKALIEQLPVLFQKYKIQSLLDLPCGDFFWMQKVDLTGIQYIGGDIVADVIKKNNAAFASEHIAFREIDIINDDLPKVDLILCRDLLVHLKNQQIIAALKNIKKSGSKYLLTTSFKNTTHNQDNGVIGFWRTINLELEPFNWKYPIDEIFENCTEGNGKYNDKYLLLYQINP</sequence>
<organism evidence="1 2">
    <name type="scientific">Flavobacterium sedimenticola</name>
    <dbReference type="NCBI Taxonomy" id="3043286"/>
    <lineage>
        <taxon>Bacteria</taxon>
        <taxon>Pseudomonadati</taxon>
        <taxon>Bacteroidota</taxon>
        <taxon>Flavobacteriia</taxon>
        <taxon>Flavobacteriales</taxon>
        <taxon>Flavobacteriaceae</taxon>
        <taxon>Flavobacterium</taxon>
    </lineage>
</organism>